<dbReference type="EMBL" id="JAGKQH010000017">
    <property type="protein sequence ID" value="KAG6575961.1"/>
    <property type="molecule type" value="Genomic_DNA"/>
</dbReference>
<evidence type="ECO:0000313" key="2">
    <source>
        <dbReference type="Proteomes" id="UP000685013"/>
    </source>
</evidence>
<name>A0AAV6M6W1_9ROSI</name>
<organism evidence="1 2">
    <name type="scientific">Cucurbita argyrosperma subsp. sororia</name>
    <dbReference type="NCBI Taxonomy" id="37648"/>
    <lineage>
        <taxon>Eukaryota</taxon>
        <taxon>Viridiplantae</taxon>
        <taxon>Streptophyta</taxon>
        <taxon>Embryophyta</taxon>
        <taxon>Tracheophyta</taxon>
        <taxon>Spermatophyta</taxon>
        <taxon>Magnoliopsida</taxon>
        <taxon>eudicotyledons</taxon>
        <taxon>Gunneridae</taxon>
        <taxon>Pentapetalae</taxon>
        <taxon>rosids</taxon>
        <taxon>fabids</taxon>
        <taxon>Cucurbitales</taxon>
        <taxon>Cucurbitaceae</taxon>
        <taxon>Cucurbiteae</taxon>
        <taxon>Cucurbita</taxon>
    </lineage>
</organism>
<dbReference type="AlphaFoldDB" id="A0AAV6M6W1"/>
<evidence type="ECO:0000313" key="1">
    <source>
        <dbReference type="EMBL" id="KAG6575961.1"/>
    </source>
</evidence>
<accession>A0AAV6M6W1</accession>
<comment type="caution">
    <text evidence="1">The sequence shown here is derived from an EMBL/GenBank/DDBJ whole genome shotgun (WGS) entry which is preliminary data.</text>
</comment>
<gene>
    <name evidence="1" type="ORF">SDJN03_26600</name>
</gene>
<feature type="non-terminal residue" evidence="1">
    <location>
        <position position="1"/>
    </location>
</feature>
<dbReference type="Proteomes" id="UP000685013">
    <property type="component" value="Chromosome 17"/>
</dbReference>
<sequence length="142" mass="15331">DAKEVSSPAFIRLACDRHQWLKRGRKRCRFILSITRTMISLWPSIYTPSHAPISSWSFLRPIFSTPHSSGASLQKGGGGGGGRVRQLLRKPGKTRTWAGLLFGFGTGLMGILNGPGKNMAEKKVPAEAGFILDNGGSSGFES</sequence>
<protein>
    <submittedName>
        <fullName evidence="1">Uncharacterized protein</fullName>
    </submittedName>
</protein>
<reference evidence="1 2" key="1">
    <citation type="journal article" date="2021" name="Hortic Res">
        <title>The domestication of Cucurbita argyrosperma as revealed by the genome of its wild relative.</title>
        <authorList>
            <person name="Barrera-Redondo J."/>
            <person name="Sanchez-de la Vega G."/>
            <person name="Aguirre-Liguori J.A."/>
            <person name="Castellanos-Morales G."/>
            <person name="Gutierrez-Guerrero Y.T."/>
            <person name="Aguirre-Dugua X."/>
            <person name="Aguirre-Planter E."/>
            <person name="Tenaillon M.I."/>
            <person name="Lira-Saade R."/>
            <person name="Eguiarte L.E."/>
        </authorList>
    </citation>
    <scope>NUCLEOTIDE SEQUENCE [LARGE SCALE GENOMIC DNA]</scope>
    <source>
        <strain evidence="1">JBR-2021</strain>
    </source>
</reference>
<proteinExistence type="predicted"/>
<keyword evidence="2" id="KW-1185">Reference proteome</keyword>